<dbReference type="Pfam" id="PF12053">
    <property type="entry name" value="Par3_HAL_N_term"/>
    <property type="match status" value="1"/>
</dbReference>
<evidence type="ECO:0000256" key="4">
    <source>
        <dbReference type="SAM" id="MobiDB-lite"/>
    </source>
</evidence>
<protein>
    <recommendedName>
        <fullName evidence="5">PDZ domain-containing protein</fullName>
    </recommendedName>
</protein>
<feature type="region of interest" description="Disordered" evidence="4">
    <location>
        <begin position="404"/>
        <end position="522"/>
    </location>
</feature>
<dbReference type="GO" id="GO:0051301">
    <property type="term" value="P:cell division"/>
    <property type="evidence" value="ECO:0007669"/>
    <property type="project" value="UniProtKB-KW"/>
</dbReference>
<dbReference type="CDD" id="cd23059">
    <property type="entry name" value="PDZ3_Par3-like"/>
    <property type="match status" value="1"/>
</dbReference>
<feature type="compositionally biased region" description="Basic and acidic residues" evidence="4">
    <location>
        <begin position="1241"/>
        <end position="1253"/>
    </location>
</feature>
<feature type="compositionally biased region" description="Basic and acidic residues" evidence="4">
    <location>
        <begin position="874"/>
        <end position="892"/>
    </location>
</feature>
<dbReference type="Pfam" id="PF00595">
    <property type="entry name" value="PDZ"/>
    <property type="match status" value="3"/>
</dbReference>
<dbReference type="GO" id="GO:0007155">
    <property type="term" value="P:cell adhesion"/>
    <property type="evidence" value="ECO:0007669"/>
    <property type="project" value="TreeGrafter"/>
</dbReference>
<dbReference type="FunFam" id="3.10.20.90:FF:000017">
    <property type="entry name" value="partitioning defective 3 homolog isoform X2"/>
    <property type="match status" value="1"/>
</dbReference>
<dbReference type="GO" id="GO:0000226">
    <property type="term" value="P:microtubule cytoskeleton organization"/>
    <property type="evidence" value="ECO:0007669"/>
    <property type="project" value="TreeGrafter"/>
</dbReference>
<feature type="region of interest" description="Disordered" evidence="4">
    <location>
        <begin position="1142"/>
        <end position="1344"/>
    </location>
</feature>
<proteinExistence type="predicted"/>
<dbReference type="GO" id="GO:0035091">
    <property type="term" value="F:phosphatidylinositol binding"/>
    <property type="evidence" value="ECO:0007669"/>
    <property type="project" value="TreeGrafter"/>
</dbReference>
<feature type="compositionally biased region" description="Polar residues" evidence="4">
    <location>
        <begin position="489"/>
        <end position="518"/>
    </location>
</feature>
<dbReference type="PANTHER" id="PTHR16484">
    <property type="entry name" value="PARTITIONING DEFECTIVE 3 RELATED"/>
    <property type="match status" value="1"/>
</dbReference>
<dbReference type="FunFam" id="2.30.42.10:FF:000011">
    <property type="entry name" value="partitioning defective 3 homolog isoform X1"/>
    <property type="match status" value="1"/>
</dbReference>
<dbReference type="GO" id="GO:0005912">
    <property type="term" value="C:adherens junction"/>
    <property type="evidence" value="ECO:0007669"/>
    <property type="project" value="TreeGrafter"/>
</dbReference>
<dbReference type="GO" id="GO:0016324">
    <property type="term" value="C:apical plasma membrane"/>
    <property type="evidence" value="ECO:0007669"/>
    <property type="project" value="TreeGrafter"/>
</dbReference>
<evidence type="ECO:0000256" key="2">
    <source>
        <dbReference type="ARBA" id="ARBA00022737"/>
    </source>
</evidence>
<keyword evidence="1" id="KW-0132">Cell division</keyword>
<feature type="compositionally biased region" description="Basic and acidic residues" evidence="4">
    <location>
        <begin position="1048"/>
        <end position="1064"/>
    </location>
</feature>
<feature type="compositionally biased region" description="Polar residues" evidence="4">
    <location>
        <begin position="1259"/>
        <end position="1281"/>
    </location>
</feature>
<dbReference type="Proteomes" id="UP000694402">
    <property type="component" value="Unassembled WGS sequence"/>
</dbReference>
<reference evidence="7" key="1">
    <citation type="journal article" date="2018" name="PLoS ONE">
        <title>Chinook salmon (Oncorhynchus tshawytscha) genome and transcriptome.</title>
        <authorList>
            <person name="Christensen K.A."/>
            <person name="Leong J.S."/>
            <person name="Sakhrani D."/>
            <person name="Biagi C.A."/>
            <person name="Minkley D.R."/>
            <person name="Withler R.E."/>
            <person name="Rondeau E.B."/>
            <person name="Koop B.F."/>
            <person name="Devlin R.H."/>
        </authorList>
    </citation>
    <scope>NUCLEOTIDE SEQUENCE [LARGE SCALE GENOMIC DNA]</scope>
</reference>
<feature type="compositionally biased region" description="Basic and acidic residues" evidence="4">
    <location>
        <begin position="1086"/>
        <end position="1103"/>
    </location>
</feature>
<feature type="compositionally biased region" description="Basic and acidic residues" evidence="4">
    <location>
        <begin position="1369"/>
        <end position="1380"/>
    </location>
</feature>
<accession>A0AAZ3R0H9</accession>
<dbReference type="SMART" id="SM00228">
    <property type="entry name" value="PDZ"/>
    <property type="match status" value="3"/>
</dbReference>
<feature type="compositionally biased region" description="Basic residues" evidence="4">
    <location>
        <begin position="179"/>
        <end position="189"/>
    </location>
</feature>
<feature type="domain" description="PDZ" evidence="5">
    <location>
        <begin position="531"/>
        <end position="602"/>
    </location>
</feature>
<dbReference type="CDD" id="cd06691">
    <property type="entry name" value="PDZ1_Par3-like"/>
    <property type="match status" value="1"/>
</dbReference>
<name>A0AAZ3R0H9_ONCTS</name>
<gene>
    <name evidence="6" type="primary">PARD3</name>
</gene>
<feature type="domain" description="PDZ" evidence="5">
    <location>
        <begin position="307"/>
        <end position="383"/>
    </location>
</feature>
<sequence>MKVTVCFGRTRVVVPCGNGTIKVHSLIEQAAMRYKKAIAKDPGYWLQVHRLEHGDGGILDLDDTLCDVADDKDRLVAVYEEQDPHHGGDGTSASSTGTQSPDPFTAVAELNSSNMSAFQPYQTSSEIEVTPSALRSNMPLHVRRSSDPSLVGLPLGDPHTAPEEPSRKNPTRWSTTAGFRKHNHHHSHSHSQNTGTNSLERKDVDAYRSLPRDSAVWATQFQRETARSSLSANHPMVDRWLDRQDQVLEKSRSSELSVQTPVIPAYLQEEEEEEERVKQEERNGRIEPVGRADSCVEHSPTLSLNDMLKLVEVSNVGGPLGIHVVPFSATDRRTLGLLVKRLERGGKAEQEGLFQENDCVVKINNGDLRNIRFEQAQNMFRQAMRSPVILFHVVPASMKSQYEQLSQEELSSPCPRGERGNRGSFTSSHASDPQAPQPGERGSLVVHGGVGLDHNPQRMSSRSRPHPIPIPNIKHQNHGPLPQRVPDQRFSTSLPHSGSNNVSSAPSPSLQRRVSANPTAGYLKKTGRRLNIQLKKGPEGLGFSITSRDVPIGGSAPIYVKNILARGAAIQDGRLKAGDQLQEVNGVDLNGRSQEEVVALLRITPMGGTVSLLVLRQEDSYLPREVKSEEEDLVLTPDGTREFLTFEIPLSDSGSAGLGVSVKGNRSKENHADLGIFVKSIINGGAACKDGRLRVNDQLIAVNGESLLGTPNQDAMEMLRLSMSTEGNKRGMIQLIVARRVAKSNEEVPGSSRVEEQPLTDPLDDHERHISHSMFGTRESMDDQPSMPPRNVMMVPRMMGNYQLSPTVNMPQDDTVMIEDDRPPVIPAHMSDQSSSSSHDDMGFAADNPVTWAQDVPNQNECSLSPDTEDPEDSFQREGFGRQSMSEKRTKQFGDNANQLEIIKTRKSKSMDLGSSTGETIGPSLGLKKSSSLESLQTAVAEVTLNGEINLHRPRPRIIRGRGCNESFRAAIDKSYDRPGVIVTAMEECDLKGMETLEEDTEGSSRSGRDSISTATDLTLPPGNSVTMETQVNGNGDKKRVKSVRDKKKPERDKEKEKEKEKEKNKAKKGLLLKGLGDMFRFGKHRNGDKMERKGSSKSKMEDTQASEEEMLRMKLEQERIQAKTREFRERQASVAREREYAEILDINPNLNCTFSSNEDEEHPYAGIGSLDGSSEDSRQEPHQGPQPPQDSGPDQPDLEALYAQVNKPRNGHPPSADSNRLAPSNHDRIRRLRVEFQQARGEEDPDDRRRTYSFEQPWANSETYTLTGHQSVSVESQVQRPRQDKRRDSFTQAQRQYSSLPRQPRKTPSTVSQESCDKAFPPGEVFQTAKENPRYSSYQGSRNGYLHSGASGFNARVLLETQELLRQEQRRREQSEAKMRLPPPQEGVPVTNTGYDDIHPAPTPTLPQDPVLTQAPIPVTATPKGPYRQDVPPSPSQLARLNRLQGSEKGHPFYS</sequence>
<reference evidence="6" key="3">
    <citation type="submission" date="2025-09" db="UniProtKB">
        <authorList>
            <consortium name="Ensembl"/>
        </authorList>
    </citation>
    <scope>IDENTIFICATION</scope>
</reference>
<reference evidence="6" key="2">
    <citation type="submission" date="2025-08" db="UniProtKB">
        <authorList>
            <consortium name="Ensembl"/>
        </authorList>
    </citation>
    <scope>IDENTIFICATION</scope>
</reference>
<evidence type="ECO:0000313" key="6">
    <source>
        <dbReference type="Ensembl" id="ENSOTSP00005133634.1"/>
    </source>
</evidence>
<feature type="region of interest" description="Disordered" evidence="4">
    <location>
        <begin position="992"/>
        <end position="1109"/>
    </location>
</feature>
<dbReference type="InterPro" id="IPR021922">
    <property type="entry name" value="Par3/HAL_N"/>
</dbReference>
<feature type="region of interest" description="Disordered" evidence="4">
    <location>
        <begin position="1369"/>
        <end position="1456"/>
    </location>
</feature>
<organism evidence="6 7">
    <name type="scientific">Oncorhynchus tshawytscha</name>
    <name type="common">Chinook salmon</name>
    <name type="synonym">Salmo tshawytscha</name>
    <dbReference type="NCBI Taxonomy" id="74940"/>
    <lineage>
        <taxon>Eukaryota</taxon>
        <taxon>Metazoa</taxon>
        <taxon>Chordata</taxon>
        <taxon>Craniata</taxon>
        <taxon>Vertebrata</taxon>
        <taxon>Euteleostomi</taxon>
        <taxon>Actinopterygii</taxon>
        <taxon>Neopterygii</taxon>
        <taxon>Teleostei</taxon>
        <taxon>Protacanthopterygii</taxon>
        <taxon>Salmoniformes</taxon>
        <taxon>Salmonidae</taxon>
        <taxon>Salmoninae</taxon>
        <taxon>Oncorhynchus</taxon>
    </lineage>
</organism>
<dbReference type="PROSITE" id="PS50106">
    <property type="entry name" value="PDZ"/>
    <property type="match status" value="3"/>
</dbReference>
<feature type="domain" description="PDZ" evidence="5">
    <location>
        <begin position="647"/>
        <end position="720"/>
    </location>
</feature>
<feature type="compositionally biased region" description="Low complexity" evidence="4">
    <location>
        <begin position="91"/>
        <end position="100"/>
    </location>
</feature>
<evidence type="ECO:0000313" key="7">
    <source>
        <dbReference type="Proteomes" id="UP000694402"/>
    </source>
</evidence>
<evidence type="ECO:0000259" key="5">
    <source>
        <dbReference type="PROSITE" id="PS50106"/>
    </source>
</evidence>
<dbReference type="FunFam" id="2.30.42.10:FF:000020">
    <property type="entry name" value="partitioning defective 3 homolog isoform X1"/>
    <property type="match status" value="1"/>
</dbReference>
<dbReference type="PANTHER" id="PTHR16484:SF10">
    <property type="entry name" value="PARTITIONING DEFECTIVE 3 HOMOLOG"/>
    <property type="match status" value="1"/>
</dbReference>
<feature type="compositionally biased region" description="Polar residues" evidence="4">
    <location>
        <begin position="1291"/>
        <end position="1315"/>
    </location>
</feature>
<keyword evidence="2" id="KW-0677">Repeat</keyword>
<evidence type="ECO:0000256" key="1">
    <source>
        <dbReference type="ARBA" id="ARBA00022618"/>
    </source>
</evidence>
<dbReference type="GO" id="GO:0030010">
    <property type="term" value="P:establishment of cell polarity"/>
    <property type="evidence" value="ECO:0007669"/>
    <property type="project" value="TreeGrafter"/>
</dbReference>
<dbReference type="GO" id="GO:0043296">
    <property type="term" value="C:apical junction complex"/>
    <property type="evidence" value="ECO:0007669"/>
    <property type="project" value="TreeGrafter"/>
</dbReference>
<keyword evidence="7" id="KW-1185">Reference proteome</keyword>
<dbReference type="GO" id="GO:0005938">
    <property type="term" value="C:cell cortex"/>
    <property type="evidence" value="ECO:0007669"/>
    <property type="project" value="TreeGrafter"/>
</dbReference>
<feature type="compositionally biased region" description="Polar residues" evidence="4">
    <location>
        <begin position="1004"/>
        <end position="1034"/>
    </location>
</feature>
<dbReference type="InterPro" id="IPR001478">
    <property type="entry name" value="PDZ"/>
</dbReference>
<feature type="region of interest" description="Disordered" evidence="4">
    <location>
        <begin position="143"/>
        <end position="201"/>
    </location>
</feature>
<evidence type="ECO:0000256" key="3">
    <source>
        <dbReference type="ARBA" id="ARBA00023306"/>
    </source>
</evidence>
<dbReference type="Ensembl" id="ENSOTST00005171783.1">
    <property type="protein sequence ID" value="ENSOTSP00005133634.1"/>
    <property type="gene ID" value="ENSOTSG00005028899.2"/>
</dbReference>
<dbReference type="InterPro" id="IPR052213">
    <property type="entry name" value="PAR3"/>
</dbReference>
<dbReference type="GO" id="GO:0051660">
    <property type="term" value="P:establishment of centrosome localization"/>
    <property type="evidence" value="ECO:0007669"/>
    <property type="project" value="TreeGrafter"/>
</dbReference>
<dbReference type="GO" id="GO:0045197">
    <property type="term" value="P:establishment or maintenance of epithelial cell apical/basal polarity"/>
    <property type="evidence" value="ECO:0007669"/>
    <property type="project" value="TreeGrafter"/>
</dbReference>
<dbReference type="GO" id="GO:0008104">
    <property type="term" value="P:intracellular protein localization"/>
    <property type="evidence" value="ECO:0007669"/>
    <property type="project" value="TreeGrafter"/>
</dbReference>
<feature type="region of interest" description="Disordered" evidence="4">
    <location>
        <begin position="80"/>
        <end position="105"/>
    </location>
</feature>
<feature type="region of interest" description="Disordered" evidence="4">
    <location>
        <begin position="860"/>
        <end position="892"/>
    </location>
</feature>
<feature type="compositionally biased region" description="Basic and acidic residues" evidence="4">
    <location>
        <begin position="1447"/>
        <end position="1456"/>
    </location>
</feature>
<dbReference type="GeneTree" id="ENSGT00950000183214"/>
<feature type="region of interest" description="Disordered" evidence="4">
    <location>
        <begin position="744"/>
        <end position="766"/>
    </location>
</feature>
<keyword evidence="3" id="KW-0131">Cell cycle</keyword>
<dbReference type="CDD" id="cd23058">
    <property type="entry name" value="PDZ2_Par3-like"/>
    <property type="match status" value="1"/>
</dbReference>